<organism evidence="1">
    <name type="scientific">Arundo donax</name>
    <name type="common">Giant reed</name>
    <name type="synonym">Donax arundinaceus</name>
    <dbReference type="NCBI Taxonomy" id="35708"/>
    <lineage>
        <taxon>Eukaryota</taxon>
        <taxon>Viridiplantae</taxon>
        <taxon>Streptophyta</taxon>
        <taxon>Embryophyta</taxon>
        <taxon>Tracheophyta</taxon>
        <taxon>Spermatophyta</taxon>
        <taxon>Magnoliopsida</taxon>
        <taxon>Liliopsida</taxon>
        <taxon>Poales</taxon>
        <taxon>Poaceae</taxon>
        <taxon>PACMAD clade</taxon>
        <taxon>Arundinoideae</taxon>
        <taxon>Arundineae</taxon>
        <taxon>Arundo</taxon>
    </lineage>
</organism>
<reference evidence="1" key="1">
    <citation type="submission" date="2014-09" db="EMBL/GenBank/DDBJ databases">
        <authorList>
            <person name="Magalhaes I.L.F."/>
            <person name="Oliveira U."/>
            <person name="Santos F.R."/>
            <person name="Vidigal T.H.D.A."/>
            <person name="Brescovit A.D."/>
            <person name="Santos A.J."/>
        </authorList>
    </citation>
    <scope>NUCLEOTIDE SEQUENCE</scope>
    <source>
        <tissue evidence="1">Shoot tissue taken approximately 20 cm above the soil surface</tissue>
    </source>
</reference>
<sequence>MDMQSGVGQKRYNPALDATKAFKEALNNSSSLSDRRDFRSTRRRSFLHPFLRQQRGKPSCDFMADSH</sequence>
<name>A0A0A9DZH4_ARUDO</name>
<protein>
    <submittedName>
        <fullName evidence="1">Uncharacterized protein</fullName>
    </submittedName>
</protein>
<dbReference type="AlphaFoldDB" id="A0A0A9DZH4"/>
<proteinExistence type="predicted"/>
<reference evidence="1" key="2">
    <citation type="journal article" date="2015" name="Data Brief">
        <title>Shoot transcriptome of the giant reed, Arundo donax.</title>
        <authorList>
            <person name="Barrero R.A."/>
            <person name="Guerrero F.D."/>
            <person name="Moolhuijzen P."/>
            <person name="Goolsby J.A."/>
            <person name="Tidwell J."/>
            <person name="Bellgard S.E."/>
            <person name="Bellgard M.I."/>
        </authorList>
    </citation>
    <scope>NUCLEOTIDE SEQUENCE</scope>
    <source>
        <tissue evidence="1">Shoot tissue taken approximately 20 cm above the soil surface</tissue>
    </source>
</reference>
<evidence type="ECO:0000313" key="1">
    <source>
        <dbReference type="EMBL" id="JAD93201.1"/>
    </source>
</evidence>
<dbReference type="EMBL" id="GBRH01204694">
    <property type="protein sequence ID" value="JAD93201.1"/>
    <property type="molecule type" value="Transcribed_RNA"/>
</dbReference>
<accession>A0A0A9DZH4</accession>